<accession>A0ABX3K3C9</accession>
<evidence type="ECO:0000256" key="1">
    <source>
        <dbReference type="SAM" id="Phobius"/>
    </source>
</evidence>
<feature type="transmembrane region" description="Helical" evidence="1">
    <location>
        <begin position="7"/>
        <end position="27"/>
    </location>
</feature>
<gene>
    <name evidence="2" type="ORF">BBD40_19925</name>
</gene>
<evidence type="ECO:0000313" key="2">
    <source>
        <dbReference type="EMBL" id="OOC63926.1"/>
    </source>
</evidence>
<dbReference type="Proteomes" id="UP000189059">
    <property type="component" value="Unassembled WGS sequence"/>
</dbReference>
<reference evidence="2 3" key="1">
    <citation type="submission" date="2016-12" db="EMBL/GenBank/DDBJ databases">
        <title>Genome sequencing and description of Paenibacillus sp. nov. from high altitude lake in the Indian Trans- Himalayas.</title>
        <authorList>
            <person name="Kiran S."/>
            <person name="Swarnkar M.K."/>
            <person name="Rana A."/>
            <person name="Tewari R."/>
            <person name="Gulati A."/>
        </authorList>
    </citation>
    <scope>NUCLEOTIDE SEQUENCE [LARGE SCALE GENOMIC DNA]</scope>
    <source>
        <strain evidence="2 3">IHBB 9951</strain>
    </source>
</reference>
<dbReference type="RefSeq" id="WP_077568607.1">
    <property type="nucleotide sequence ID" value="NZ_MRVI01000001.1"/>
</dbReference>
<evidence type="ECO:0000313" key="3">
    <source>
        <dbReference type="Proteomes" id="UP000189059"/>
    </source>
</evidence>
<keyword evidence="1" id="KW-1133">Transmembrane helix</keyword>
<dbReference type="EMBL" id="MRVI01000001">
    <property type="protein sequence ID" value="OOC63926.1"/>
    <property type="molecule type" value="Genomic_DNA"/>
</dbReference>
<sequence>MKKRYLLKWFIITTVLILLSNLLQFVISNRVSGHKLPVTSQPLHHNENSYNTFTDYSSRIQSTYRFLLELENENYNKPNEAYLLSQGFLIGTSADYYSNLEVLIQGLDSNDYNHELHNIVDTNKNLQTMIYKLNRYFFTQRDNAKLPDNWEKIEGLLAKISTQLTSESTKDMSLYNITSYPKEFVTKSEYTTAISTLNKDIFEVIDLIDN</sequence>
<proteinExistence type="predicted"/>
<keyword evidence="1" id="KW-0812">Transmembrane</keyword>
<keyword evidence="3" id="KW-1185">Reference proteome</keyword>
<comment type="caution">
    <text evidence="2">The sequence shown here is derived from an EMBL/GenBank/DDBJ whole genome shotgun (WGS) entry which is preliminary data.</text>
</comment>
<keyword evidence="1" id="KW-0472">Membrane</keyword>
<name>A0ABX3K3C9_9BACL</name>
<protein>
    <submittedName>
        <fullName evidence="2">Uncharacterized protein</fullName>
    </submittedName>
</protein>
<organism evidence="2 3">
    <name type="scientific">Paenibacillus ihbetae</name>
    <dbReference type="NCBI Taxonomy" id="1870820"/>
    <lineage>
        <taxon>Bacteria</taxon>
        <taxon>Bacillati</taxon>
        <taxon>Bacillota</taxon>
        <taxon>Bacilli</taxon>
        <taxon>Bacillales</taxon>
        <taxon>Paenibacillaceae</taxon>
        <taxon>Paenibacillus</taxon>
    </lineage>
</organism>